<feature type="compositionally biased region" description="Gly residues" evidence="1">
    <location>
        <begin position="31"/>
        <end position="43"/>
    </location>
</feature>
<comment type="caution">
    <text evidence="2">The sequence shown here is derived from an EMBL/GenBank/DDBJ whole genome shotgun (WGS) entry which is preliminary data.</text>
</comment>
<feature type="region of interest" description="Disordered" evidence="1">
    <location>
        <begin position="30"/>
        <end position="68"/>
    </location>
</feature>
<reference evidence="2" key="1">
    <citation type="journal article" date="2015" name="Nature">
        <title>Complex archaea that bridge the gap between prokaryotes and eukaryotes.</title>
        <authorList>
            <person name="Spang A."/>
            <person name="Saw J.H."/>
            <person name="Jorgensen S.L."/>
            <person name="Zaremba-Niedzwiedzka K."/>
            <person name="Martijn J."/>
            <person name="Lind A.E."/>
            <person name="van Eijk R."/>
            <person name="Schleper C."/>
            <person name="Guy L."/>
            <person name="Ettema T.J."/>
        </authorList>
    </citation>
    <scope>NUCLEOTIDE SEQUENCE</scope>
</reference>
<protein>
    <submittedName>
        <fullName evidence="2">Uncharacterized protein</fullName>
    </submittedName>
</protein>
<dbReference type="AlphaFoldDB" id="A0A0F9RKA4"/>
<evidence type="ECO:0000256" key="1">
    <source>
        <dbReference type="SAM" id="MobiDB-lite"/>
    </source>
</evidence>
<dbReference type="EMBL" id="LAZR01002807">
    <property type="protein sequence ID" value="KKN25381.1"/>
    <property type="molecule type" value="Genomic_DNA"/>
</dbReference>
<proteinExistence type="predicted"/>
<organism evidence="2">
    <name type="scientific">marine sediment metagenome</name>
    <dbReference type="NCBI Taxonomy" id="412755"/>
    <lineage>
        <taxon>unclassified sequences</taxon>
        <taxon>metagenomes</taxon>
        <taxon>ecological metagenomes</taxon>
    </lineage>
</organism>
<sequence length="102" mass="10356">MDTSDDPGTISFLVSASSIAAATVATVRAVEGGGRGGGGGGGVPARRAETQGPVARSTADVESGERQRASVFKRLSRLRRATLVSERSAAEPQILNTKLSGT</sequence>
<name>A0A0F9RKA4_9ZZZZ</name>
<gene>
    <name evidence="2" type="ORF">LCGC14_0885410</name>
</gene>
<accession>A0A0F9RKA4</accession>
<evidence type="ECO:0000313" key="2">
    <source>
        <dbReference type="EMBL" id="KKN25381.1"/>
    </source>
</evidence>